<dbReference type="PANTHER" id="PTHR11008">
    <property type="entry name" value="PROTEIN TAKEOUT-LIKE PROTEIN"/>
    <property type="match status" value="1"/>
</dbReference>
<name>A0A4C1WCB3_EUMVA</name>
<evidence type="ECO:0000313" key="5">
    <source>
        <dbReference type="Proteomes" id="UP000299102"/>
    </source>
</evidence>
<evidence type="ECO:0000256" key="1">
    <source>
        <dbReference type="ARBA" id="ARBA00022729"/>
    </source>
</evidence>
<keyword evidence="2" id="KW-0090">Biological rhythms</keyword>
<dbReference type="InterPro" id="IPR010562">
    <property type="entry name" value="Haemolymph_juvenile_hormone-bd"/>
</dbReference>
<evidence type="ECO:0000256" key="2">
    <source>
        <dbReference type="ARBA" id="ARBA00023108"/>
    </source>
</evidence>
<dbReference type="EMBL" id="BGZK01000510">
    <property type="protein sequence ID" value="GBP47794.1"/>
    <property type="molecule type" value="Genomic_DNA"/>
</dbReference>
<dbReference type="SMART" id="SM00700">
    <property type="entry name" value="JHBP"/>
    <property type="match status" value="1"/>
</dbReference>
<sequence>MRIPAAHSPVYQISYSYPRGSGNALATLLGLSLFMGGGDHLLFDGSHARLPHDPPERSRKNPNLSGCRLLTTLASSKPYAVAIRTPPGAVECVLIRTDKGRGHVDPGGPSGGETCKKKKHTEVPHVEKCHLEDSECLKTSVQKAIPAFVTGIPELGVEVLDVMEEDEVNFDLAGLQFSLKGGKLKGLKNAIVDRIKWDMEKRNILFEFHLNVTVSGHYKAGGRVLILPIIGEGNMKLKLKNLAVKLTLDYEMKKGEDGKEVIVPNDYRVRFEVKDNAHFALTNLFNGNAELSSAMLTFLNENWKQVSQEFGTPLVEAAARKLYKNVVIFLEHVPIWDIALK</sequence>
<dbReference type="Pfam" id="PF06585">
    <property type="entry name" value="JHBP"/>
    <property type="match status" value="1"/>
</dbReference>
<dbReference type="Gene3D" id="3.15.10.30">
    <property type="entry name" value="Haemolymph juvenile hormone binding protein"/>
    <property type="match status" value="1"/>
</dbReference>
<dbReference type="FunFam" id="3.15.10.30:FF:000001">
    <property type="entry name" value="Takeout-like protein 1"/>
    <property type="match status" value="1"/>
</dbReference>
<dbReference type="InterPro" id="IPR038606">
    <property type="entry name" value="To_sf"/>
</dbReference>
<dbReference type="Proteomes" id="UP000299102">
    <property type="component" value="Unassembled WGS sequence"/>
</dbReference>
<dbReference type="STRING" id="151549.A0A4C1WCB3"/>
<dbReference type="PANTHER" id="PTHR11008:SF32">
    <property type="entry name" value="CIRCADIAN CLOCK-CONTROLLED PROTEIN DAYWAKE-RELATED"/>
    <property type="match status" value="1"/>
</dbReference>
<organism evidence="4 5">
    <name type="scientific">Eumeta variegata</name>
    <name type="common">Bagworm moth</name>
    <name type="synonym">Eumeta japonica</name>
    <dbReference type="NCBI Taxonomy" id="151549"/>
    <lineage>
        <taxon>Eukaryota</taxon>
        <taxon>Metazoa</taxon>
        <taxon>Ecdysozoa</taxon>
        <taxon>Arthropoda</taxon>
        <taxon>Hexapoda</taxon>
        <taxon>Insecta</taxon>
        <taxon>Pterygota</taxon>
        <taxon>Neoptera</taxon>
        <taxon>Endopterygota</taxon>
        <taxon>Lepidoptera</taxon>
        <taxon>Glossata</taxon>
        <taxon>Ditrysia</taxon>
        <taxon>Tineoidea</taxon>
        <taxon>Psychidae</taxon>
        <taxon>Oiketicinae</taxon>
        <taxon>Eumeta</taxon>
    </lineage>
</organism>
<protein>
    <submittedName>
        <fullName evidence="4">Circadian clock-controlled protein</fullName>
    </submittedName>
</protein>
<gene>
    <name evidence="4" type="primary">anon-3B1.2</name>
    <name evidence="4" type="ORF">EVAR_79642_1</name>
</gene>
<comment type="caution">
    <text evidence="4">The sequence shown here is derived from an EMBL/GenBank/DDBJ whole genome shotgun (WGS) entry which is preliminary data.</text>
</comment>
<evidence type="ECO:0000313" key="4">
    <source>
        <dbReference type="EMBL" id="GBP47794.1"/>
    </source>
</evidence>
<dbReference type="GO" id="GO:0005615">
    <property type="term" value="C:extracellular space"/>
    <property type="evidence" value="ECO:0007669"/>
    <property type="project" value="TreeGrafter"/>
</dbReference>
<keyword evidence="5" id="KW-1185">Reference proteome</keyword>
<accession>A0A4C1WCB3</accession>
<dbReference type="GO" id="GO:0007623">
    <property type="term" value="P:circadian rhythm"/>
    <property type="evidence" value="ECO:0007669"/>
    <property type="project" value="UniProtKB-ARBA"/>
</dbReference>
<comment type="similarity">
    <text evidence="3">Belongs to the TO family.</text>
</comment>
<keyword evidence="1" id="KW-0732">Signal</keyword>
<reference evidence="4 5" key="1">
    <citation type="journal article" date="2019" name="Commun. Biol.">
        <title>The bagworm genome reveals a unique fibroin gene that provides high tensile strength.</title>
        <authorList>
            <person name="Kono N."/>
            <person name="Nakamura H."/>
            <person name="Ohtoshi R."/>
            <person name="Tomita M."/>
            <person name="Numata K."/>
            <person name="Arakawa K."/>
        </authorList>
    </citation>
    <scope>NUCLEOTIDE SEQUENCE [LARGE SCALE GENOMIC DNA]</scope>
</reference>
<dbReference type="AlphaFoldDB" id="A0A4C1WCB3"/>
<evidence type="ECO:0000256" key="3">
    <source>
        <dbReference type="ARBA" id="ARBA00060902"/>
    </source>
</evidence>
<proteinExistence type="inferred from homology"/>
<dbReference type="OrthoDB" id="8113209at2759"/>